<dbReference type="GeneID" id="24267681"/>
<accession>A0A0D9QLW1</accession>
<protein>
    <submittedName>
        <fullName evidence="2">Uncharacterized protein</fullName>
    </submittedName>
</protein>
<proteinExistence type="predicted"/>
<dbReference type="Proteomes" id="UP000054561">
    <property type="component" value="Unassembled WGS sequence"/>
</dbReference>
<evidence type="ECO:0000313" key="3">
    <source>
        <dbReference type="Proteomes" id="UP000054561"/>
    </source>
</evidence>
<reference evidence="2 3" key="1">
    <citation type="submission" date="2014-03" db="EMBL/GenBank/DDBJ databases">
        <title>The Genome Sequence of Plasmodium fragile nilgiri.</title>
        <authorList>
            <consortium name="The Broad Institute Genomics Platform"/>
            <consortium name="The Broad Institute Genome Sequencing Center for Infectious Disease"/>
            <person name="Neafsey D."/>
            <person name="Duraisingh M."/>
            <person name="Young S.K."/>
            <person name="Zeng Q."/>
            <person name="Gargeya S."/>
            <person name="Abouelleil A."/>
            <person name="Alvarado L."/>
            <person name="Chapman S.B."/>
            <person name="Gainer-Dewar J."/>
            <person name="Goldberg J."/>
            <person name="Griggs A."/>
            <person name="Gujja S."/>
            <person name="Hansen M."/>
            <person name="Howarth C."/>
            <person name="Imamovic A."/>
            <person name="Larimer J."/>
            <person name="Pearson M."/>
            <person name="Poon T.W."/>
            <person name="Priest M."/>
            <person name="Roberts A."/>
            <person name="Saif S."/>
            <person name="Shea T."/>
            <person name="Sykes S."/>
            <person name="Wortman J."/>
            <person name="Nusbaum C."/>
            <person name="Birren B."/>
        </authorList>
    </citation>
    <scope>NUCLEOTIDE SEQUENCE [LARGE SCALE GENOMIC DNA]</scope>
    <source>
        <strain evidence="3">nilgiri</strain>
    </source>
</reference>
<evidence type="ECO:0000313" key="2">
    <source>
        <dbReference type="EMBL" id="KJP87933.1"/>
    </source>
</evidence>
<keyword evidence="1" id="KW-0472">Membrane</keyword>
<dbReference type="RefSeq" id="XP_012335421.1">
    <property type="nucleotide sequence ID" value="XM_012479998.1"/>
</dbReference>
<name>A0A0D9QLW1_PLAFR</name>
<keyword evidence="1" id="KW-1133">Transmembrane helix</keyword>
<feature type="transmembrane region" description="Helical" evidence="1">
    <location>
        <begin position="105"/>
        <end position="137"/>
    </location>
</feature>
<evidence type="ECO:0000256" key="1">
    <source>
        <dbReference type="SAM" id="Phobius"/>
    </source>
</evidence>
<dbReference type="EMBL" id="KQ001667">
    <property type="protein sequence ID" value="KJP87933.1"/>
    <property type="molecule type" value="Genomic_DNA"/>
</dbReference>
<feature type="transmembrane region" description="Helical" evidence="1">
    <location>
        <begin position="7"/>
        <end position="26"/>
    </location>
</feature>
<gene>
    <name evidence="2" type="ORF">AK88_02367</name>
</gene>
<feature type="transmembrane region" description="Helical" evidence="1">
    <location>
        <begin position="32"/>
        <end position="54"/>
    </location>
</feature>
<keyword evidence="3" id="KW-1185">Reference proteome</keyword>
<dbReference type="OMA" id="NRMENVT"/>
<dbReference type="VEuPathDB" id="PlasmoDB:AK88_02367"/>
<organism evidence="2 3">
    <name type="scientific">Plasmodium fragile</name>
    <dbReference type="NCBI Taxonomy" id="5857"/>
    <lineage>
        <taxon>Eukaryota</taxon>
        <taxon>Sar</taxon>
        <taxon>Alveolata</taxon>
        <taxon>Apicomplexa</taxon>
        <taxon>Aconoidasida</taxon>
        <taxon>Haemosporida</taxon>
        <taxon>Plasmodiidae</taxon>
        <taxon>Plasmodium</taxon>
        <taxon>Plasmodium (Plasmodium)</taxon>
    </lineage>
</organism>
<dbReference type="AlphaFoldDB" id="A0A0D9QLW1"/>
<keyword evidence="1" id="KW-0812">Transmembrane</keyword>
<dbReference type="OrthoDB" id="384272at2759"/>
<sequence>MNMESKNLVNLSVFASINALYILLYIFNQTFVQVICTLSILLLLLSGLLVFLQVPKISEYKDNDKLEIVSKEMIESCVMFIYELINDKLTLARKYLLWTNRMENVTVIIALYSVGNFLSFVNFSVLFYMITWAIFLYNHINNVYITKICKIAHPYYVDVRDQVKYMFDNIPKLKHIKKTI</sequence>